<evidence type="ECO:0000313" key="2">
    <source>
        <dbReference type="EMBL" id="QAA95106.1"/>
    </source>
</evidence>
<gene>
    <name evidence="2" type="ORF">CKA81_15490</name>
</gene>
<dbReference type="Gene3D" id="1.20.5.300">
    <property type="match status" value="1"/>
</dbReference>
<dbReference type="Proteomes" id="UP000283474">
    <property type="component" value="Chromosome"/>
</dbReference>
<protein>
    <submittedName>
        <fullName evidence="2">SlyX protein</fullName>
    </submittedName>
</protein>
<accession>A0A410GFM4</accession>
<keyword evidence="1" id="KW-0175">Coiled coil</keyword>
<proteinExistence type="predicted"/>
<reference evidence="2 3" key="1">
    <citation type="submission" date="2017-08" db="EMBL/GenBank/DDBJ databases">
        <authorList>
            <person name="Park S.-J."/>
            <person name="Kim H."/>
        </authorList>
    </citation>
    <scope>NUCLEOTIDE SEQUENCE [LARGE SCALE GENOMIC DNA]</scope>
    <source>
        <strain evidence="3">ye3</strain>
    </source>
</reference>
<sequence length="70" mass="7926">MTLEERLVEIELKLTAQEDLVQTLNEQVYQQQKQLSDLKALCAALVKRLGEVADDSGAADAYTHERPPHY</sequence>
<evidence type="ECO:0000313" key="3">
    <source>
        <dbReference type="Proteomes" id="UP000283474"/>
    </source>
</evidence>
<feature type="coiled-coil region" evidence="1">
    <location>
        <begin position="7"/>
        <end position="41"/>
    </location>
</feature>
<dbReference type="OrthoDB" id="8687612at2"/>
<dbReference type="KEGG" id="pus:CKA81_15490"/>
<dbReference type="EMBL" id="CP022987">
    <property type="protein sequence ID" value="QAA95106.1"/>
    <property type="molecule type" value="Genomic_DNA"/>
</dbReference>
<dbReference type="AlphaFoldDB" id="A0A410GFM4"/>
<keyword evidence="3" id="KW-1185">Reference proteome</keyword>
<dbReference type="PANTHER" id="PTHR36508">
    <property type="entry name" value="PROTEIN SLYX"/>
    <property type="match status" value="1"/>
</dbReference>
<dbReference type="Pfam" id="PF04102">
    <property type="entry name" value="SlyX"/>
    <property type="match status" value="1"/>
</dbReference>
<dbReference type="PANTHER" id="PTHR36508:SF1">
    <property type="entry name" value="PROTEIN SLYX"/>
    <property type="match status" value="1"/>
</dbReference>
<dbReference type="RefSeq" id="WP_128356095.1">
    <property type="nucleotide sequence ID" value="NZ_CP022987.1"/>
</dbReference>
<name>A0A410GFM4_9BURK</name>
<dbReference type="InterPro" id="IPR007236">
    <property type="entry name" value="SlyX"/>
</dbReference>
<organism evidence="2 3">
    <name type="scientific">Pollutimonas thiosulfatoxidans</name>
    <dbReference type="NCBI Taxonomy" id="2028345"/>
    <lineage>
        <taxon>Bacteria</taxon>
        <taxon>Pseudomonadati</taxon>
        <taxon>Pseudomonadota</taxon>
        <taxon>Betaproteobacteria</taxon>
        <taxon>Burkholderiales</taxon>
        <taxon>Alcaligenaceae</taxon>
        <taxon>Pollutimonas</taxon>
    </lineage>
</organism>
<evidence type="ECO:0000256" key="1">
    <source>
        <dbReference type="SAM" id="Coils"/>
    </source>
</evidence>